<dbReference type="PANTHER" id="PTHR48100:SF1">
    <property type="entry name" value="HISTIDINE PHOSPHATASE FAMILY PROTEIN-RELATED"/>
    <property type="match status" value="1"/>
</dbReference>
<name>A0A5N3P4P4_9HYPH</name>
<proteinExistence type="predicted"/>
<dbReference type="Proteomes" id="UP000325684">
    <property type="component" value="Unassembled WGS sequence"/>
</dbReference>
<dbReference type="InterPro" id="IPR013078">
    <property type="entry name" value="His_Pase_superF_clade-1"/>
</dbReference>
<accession>A0A5N3P4P4</accession>
<dbReference type="OrthoDB" id="9781415at2"/>
<dbReference type="AlphaFoldDB" id="A0A5N3P4P4"/>
<gene>
    <name evidence="1" type="ORF">FEZ63_21850</name>
</gene>
<dbReference type="InterPro" id="IPR029033">
    <property type="entry name" value="His_PPase_superfam"/>
</dbReference>
<dbReference type="Gene3D" id="3.40.50.1240">
    <property type="entry name" value="Phosphoglycerate mutase-like"/>
    <property type="match status" value="1"/>
</dbReference>
<dbReference type="RefSeq" id="WP_150948684.1">
    <property type="nucleotide sequence ID" value="NZ_VCMV01000063.1"/>
</dbReference>
<comment type="caution">
    <text evidence="1">The sequence shown here is derived from an EMBL/GenBank/DDBJ whole genome shotgun (WGS) entry which is preliminary data.</text>
</comment>
<organism evidence="1 2">
    <name type="scientific">Microvirga brassicacearum</name>
    <dbReference type="NCBI Taxonomy" id="2580413"/>
    <lineage>
        <taxon>Bacteria</taxon>
        <taxon>Pseudomonadati</taxon>
        <taxon>Pseudomonadota</taxon>
        <taxon>Alphaproteobacteria</taxon>
        <taxon>Hyphomicrobiales</taxon>
        <taxon>Methylobacteriaceae</taxon>
        <taxon>Microvirga</taxon>
    </lineage>
</organism>
<dbReference type="Pfam" id="PF00300">
    <property type="entry name" value="His_Phos_1"/>
    <property type="match status" value="1"/>
</dbReference>
<dbReference type="InterPro" id="IPR050275">
    <property type="entry name" value="PGM_Phosphatase"/>
</dbReference>
<keyword evidence="2" id="KW-1185">Reference proteome</keyword>
<dbReference type="PANTHER" id="PTHR48100">
    <property type="entry name" value="BROAD-SPECIFICITY PHOSPHATASE YOR283W-RELATED"/>
    <property type="match status" value="1"/>
</dbReference>
<evidence type="ECO:0000313" key="1">
    <source>
        <dbReference type="EMBL" id="KAB0264697.1"/>
    </source>
</evidence>
<dbReference type="SUPFAM" id="SSF53254">
    <property type="entry name" value="Phosphoglycerate mutase-like"/>
    <property type="match status" value="1"/>
</dbReference>
<reference evidence="1 2" key="1">
    <citation type="journal article" date="2019" name="Microorganisms">
        <title>Genome Insights into the Novel Species Microvirga brassicacearum, a Rapeseed Endophyte with Biotechnological Potential.</title>
        <authorList>
            <person name="Jimenez-Gomez A."/>
            <person name="Saati-Santamaria Z."/>
            <person name="Igual J.M."/>
            <person name="Rivas R."/>
            <person name="Mateos P.F."/>
            <person name="Garcia-Fraile P."/>
        </authorList>
    </citation>
    <scope>NUCLEOTIDE SEQUENCE [LARGE SCALE GENOMIC DNA]</scope>
    <source>
        <strain evidence="1 2">CDVBN77</strain>
    </source>
</reference>
<dbReference type="SMART" id="SM00855">
    <property type="entry name" value="PGAM"/>
    <property type="match status" value="1"/>
</dbReference>
<evidence type="ECO:0000313" key="2">
    <source>
        <dbReference type="Proteomes" id="UP000325684"/>
    </source>
</evidence>
<dbReference type="CDD" id="cd07067">
    <property type="entry name" value="HP_PGM_like"/>
    <property type="match status" value="1"/>
</dbReference>
<dbReference type="EMBL" id="VCMV01000063">
    <property type="protein sequence ID" value="KAB0264697.1"/>
    <property type="molecule type" value="Genomic_DNA"/>
</dbReference>
<dbReference type="GO" id="GO:0016791">
    <property type="term" value="F:phosphatase activity"/>
    <property type="evidence" value="ECO:0007669"/>
    <property type="project" value="TreeGrafter"/>
</dbReference>
<dbReference type="GO" id="GO:0005737">
    <property type="term" value="C:cytoplasm"/>
    <property type="evidence" value="ECO:0007669"/>
    <property type="project" value="TreeGrafter"/>
</dbReference>
<sequence>MIKTIHCIRHGQSTFNAHWEQAGKTDPLHFDAVLSDLGHEQVAARAATVRDVPYELIVTSPLTRAIQTTLGLFREHPSASRIRVECLHRERVENSCDVGRSPTLLRDAFPDLAFDHLEEIWWHRDGEPDERGIVVEPDAVLAERVRRFRQWLSERPERLIAVVGHGTFFYHLTGRLLQNCEIATLELESPPPGLLEKAGSAGA</sequence>
<protein>
    <submittedName>
        <fullName evidence="1">Histidine phosphatase family protein</fullName>
    </submittedName>
</protein>